<organism evidence="1 2">
    <name type="scientific">Endozoicomonas montiporae CL-33</name>
    <dbReference type="NCBI Taxonomy" id="570277"/>
    <lineage>
        <taxon>Bacteria</taxon>
        <taxon>Pseudomonadati</taxon>
        <taxon>Pseudomonadota</taxon>
        <taxon>Gammaproteobacteria</taxon>
        <taxon>Oceanospirillales</taxon>
        <taxon>Endozoicomonadaceae</taxon>
        <taxon>Endozoicomonas</taxon>
    </lineage>
</organism>
<proteinExistence type="predicted"/>
<protein>
    <submittedName>
        <fullName evidence="1">Uncharacterized protein</fullName>
    </submittedName>
</protein>
<dbReference type="EMBL" id="CP013251">
    <property type="protein sequence ID" value="AMO55192.1"/>
    <property type="molecule type" value="Genomic_DNA"/>
</dbReference>
<dbReference type="PATRIC" id="fig|570277.3.peg.1066"/>
<sequence length="60" mass="7051">MGFYCFFRKRLLFIPYPKPPLVPTAFGRFFLRPFTIFNPEKAFTTIELLCGINSVITKML</sequence>
<dbReference type="KEGG" id="emp:EZMO1_0978"/>
<evidence type="ECO:0000313" key="2">
    <source>
        <dbReference type="Proteomes" id="UP000071065"/>
    </source>
</evidence>
<dbReference type="STRING" id="570277.EZMO1_0978"/>
<evidence type="ECO:0000313" key="1">
    <source>
        <dbReference type="EMBL" id="AMO55192.1"/>
    </source>
</evidence>
<dbReference type="Proteomes" id="UP000071065">
    <property type="component" value="Chromosome"/>
</dbReference>
<accession>A0A142B8W6</accession>
<dbReference type="AlphaFoldDB" id="A0A142B8W6"/>
<reference evidence="1 2" key="1">
    <citation type="journal article" date="2016" name="Front. Microbiol.">
        <title>Genomic Insight into the Host-Endosymbiont Relationship of Endozoicomonas montiporae CL-33(T) with its Coral Host.</title>
        <authorList>
            <person name="Ding J.-Y."/>
            <person name="Shiu J.-H."/>
            <person name="Chen W.-M."/>
            <person name="Chiang Y.-R."/>
            <person name="Tang S.-L."/>
        </authorList>
    </citation>
    <scope>NUCLEOTIDE SEQUENCE [LARGE SCALE GENOMIC DNA]</scope>
    <source>
        <strain evidence="1 2">CL-33</strain>
    </source>
</reference>
<name>A0A142B8W6_9GAMM</name>
<gene>
    <name evidence="1" type="ORF">EZMO1_0978</name>
</gene>